<dbReference type="PRINTS" id="PR00195">
    <property type="entry name" value="DYNAMIN"/>
</dbReference>
<dbReference type="GO" id="GO:0005525">
    <property type="term" value="F:GTP binding"/>
    <property type="evidence" value="ECO:0007669"/>
    <property type="project" value="InterPro"/>
</dbReference>
<dbReference type="GO" id="GO:0003924">
    <property type="term" value="F:GTPase activity"/>
    <property type="evidence" value="ECO:0007669"/>
    <property type="project" value="InterPro"/>
</dbReference>
<feature type="compositionally biased region" description="Acidic residues" evidence="4">
    <location>
        <begin position="463"/>
        <end position="475"/>
    </location>
</feature>
<feature type="region of interest" description="Disordered" evidence="4">
    <location>
        <begin position="463"/>
        <end position="501"/>
    </location>
</feature>
<reference evidence="7" key="1">
    <citation type="submission" date="2021-02" db="EMBL/GenBank/DDBJ databases">
        <title>Psilocybe cubensis genome.</title>
        <authorList>
            <person name="Mckernan K.J."/>
            <person name="Crawford S."/>
            <person name="Trippe A."/>
            <person name="Kane L.T."/>
            <person name="Mclaughlin S."/>
        </authorList>
    </citation>
    <scope>NUCLEOTIDE SEQUENCE [LARGE SCALE GENOMIC DNA]</scope>
    <source>
        <strain evidence="7">MGC-MH-2018</strain>
    </source>
</reference>
<dbReference type="OrthoDB" id="5061070at2759"/>
<accession>A0A8H7Y8R4</accession>
<feature type="domain" description="Dynamin-type G" evidence="6">
    <location>
        <begin position="53"/>
        <end position="361"/>
    </location>
</feature>
<dbReference type="InterPro" id="IPR022812">
    <property type="entry name" value="Dynamin"/>
</dbReference>
<dbReference type="PANTHER" id="PTHR11566">
    <property type="entry name" value="DYNAMIN"/>
    <property type="match status" value="1"/>
</dbReference>
<dbReference type="Gene3D" id="1.20.120.1240">
    <property type="entry name" value="Dynamin, middle domain"/>
    <property type="match status" value="1"/>
</dbReference>
<dbReference type="InterPro" id="IPR003130">
    <property type="entry name" value="GED"/>
</dbReference>
<dbReference type="AlphaFoldDB" id="A0A8H7Y8R4"/>
<dbReference type="PROSITE" id="PS51388">
    <property type="entry name" value="GED"/>
    <property type="match status" value="1"/>
</dbReference>
<dbReference type="InterPro" id="IPR027417">
    <property type="entry name" value="P-loop_NTPase"/>
</dbReference>
<dbReference type="InterPro" id="IPR045063">
    <property type="entry name" value="Dynamin_N"/>
</dbReference>
<dbReference type="GO" id="GO:0008017">
    <property type="term" value="F:microtubule binding"/>
    <property type="evidence" value="ECO:0007669"/>
    <property type="project" value="TreeGrafter"/>
</dbReference>
<evidence type="ECO:0000256" key="1">
    <source>
        <dbReference type="ARBA" id="ARBA00022741"/>
    </source>
</evidence>
<organism evidence="7">
    <name type="scientific">Psilocybe cubensis</name>
    <name type="common">Psychedelic mushroom</name>
    <name type="synonym">Stropharia cubensis</name>
    <dbReference type="NCBI Taxonomy" id="181762"/>
    <lineage>
        <taxon>Eukaryota</taxon>
        <taxon>Fungi</taxon>
        <taxon>Dikarya</taxon>
        <taxon>Basidiomycota</taxon>
        <taxon>Agaricomycotina</taxon>
        <taxon>Agaricomycetes</taxon>
        <taxon>Agaricomycetidae</taxon>
        <taxon>Agaricales</taxon>
        <taxon>Agaricineae</taxon>
        <taxon>Strophariaceae</taxon>
        <taxon>Psilocybe</taxon>
    </lineage>
</organism>
<evidence type="ECO:0000256" key="4">
    <source>
        <dbReference type="SAM" id="MobiDB-lite"/>
    </source>
</evidence>
<dbReference type="Pfam" id="PF01031">
    <property type="entry name" value="Dynamin_M"/>
    <property type="match status" value="2"/>
</dbReference>
<keyword evidence="1" id="KW-0547">Nucleotide-binding</keyword>
<feature type="coiled-coil region" evidence="3">
    <location>
        <begin position="752"/>
        <end position="779"/>
    </location>
</feature>
<dbReference type="InterPro" id="IPR030381">
    <property type="entry name" value="G_DYNAMIN_dom"/>
</dbReference>
<dbReference type="Pfam" id="PF02212">
    <property type="entry name" value="GED"/>
    <property type="match status" value="1"/>
</dbReference>
<dbReference type="InterPro" id="IPR020850">
    <property type="entry name" value="GED_dom"/>
</dbReference>
<feature type="compositionally biased region" description="Low complexity" evidence="4">
    <location>
        <begin position="486"/>
        <end position="496"/>
    </location>
</feature>
<feature type="region of interest" description="Disordered" evidence="4">
    <location>
        <begin position="1"/>
        <end position="25"/>
    </location>
</feature>
<keyword evidence="3" id="KW-0175">Coiled coil</keyword>
<dbReference type="GO" id="GO:0016020">
    <property type="term" value="C:membrane"/>
    <property type="evidence" value="ECO:0007669"/>
    <property type="project" value="TreeGrafter"/>
</dbReference>
<dbReference type="SUPFAM" id="SSF52540">
    <property type="entry name" value="P-loop containing nucleoside triphosphate hydrolases"/>
    <property type="match status" value="1"/>
</dbReference>
<keyword evidence="2" id="KW-0342">GTP-binding</keyword>
<dbReference type="Gene3D" id="3.40.50.300">
    <property type="entry name" value="P-loop containing nucleotide triphosphate hydrolases"/>
    <property type="match status" value="1"/>
</dbReference>
<evidence type="ECO:0000256" key="2">
    <source>
        <dbReference type="ARBA" id="ARBA00023134"/>
    </source>
</evidence>
<dbReference type="Pfam" id="PF00350">
    <property type="entry name" value="Dynamin_N"/>
    <property type="match status" value="1"/>
</dbReference>
<name>A0A8H7Y8R4_PSICU</name>
<dbReference type="EMBL" id="JAFIQS010000002">
    <property type="protein sequence ID" value="KAG5173190.1"/>
    <property type="molecule type" value="Genomic_DNA"/>
</dbReference>
<comment type="caution">
    <text evidence="7">The sequence shown here is derived from an EMBL/GenBank/DDBJ whole genome shotgun (WGS) entry which is preliminary data.</text>
</comment>
<evidence type="ECO:0000256" key="3">
    <source>
        <dbReference type="SAM" id="Coils"/>
    </source>
</evidence>
<dbReference type="InterPro" id="IPR001401">
    <property type="entry name" value="Dynamin_GTPase"/>
</dbReference>
<evidence type="ECO:0000313" key="7">
    <source>
        <dbReference type="EMBL" id="KAG5173190.1"/>
    </source>
</evidence>
<dbReference type="PROSITE" id="PS51718">
    <property type="entry name" value="G_DYNAMIN_2"/>
    <property type="match status" value="1"/>
</dbReference>
<feature type="domain" description="GED" evidence="5">
    <location>
        <begin position="688"/>
        <end position="782"/>
    </location>
</feature>
<dbReference type="InterPro" id="IPR000375">
    <property type="entry name" value="Dynamin_stalk"/>
</dbReference>
<proteinExistence type="predicted"/>
<dbReference type="CDD" id="cd08771">
    <property type="entry name" value="DLP_1"/>
    <property type="match status" value="1"/>
</dbReference>
<dbReference type="SMART" id="SM00053">
    <property type="entry name" value="DYNc"/>
    <property type="match status" value="1"/>
</dbReference>
<evidence type="ECO:0000259" key="5">
    <source>
        <dbReference type="PROSITE" id="PS51388"/>
    </source>
</evidence>
<gene>
    <name evidence="7" type="ORF">JR316_002700</name>
</gene>
<sequence length="782" mass="87990">MLESVSTPMPMKVSDDHGGSNSGVGLSNPAISQGRRHMLDLVNRLHSTGVQVDIDLPQIAVIGSQSAGKSSLIESISGITLPRAAGTCTRCPTECKLSKSNAPWQCIVSLRYITDASGQVLGQAQNPVFGSVIYDKSQVEDRIRRAQLAILNPNKPLKYFLEETDFEDLKPQLSFSINAVSLQISGPDVADLSFVDLPGLIASQASGSGDGNDIALVQNLVTTYIKKPNCIILLTVACETDFENQGAHRLTKQYDPEGKRTIGVLTKPDRIPTGEESNWIPFIRNEKEPLENGWFCVKQPSSHELKQITTWADVRQKENEFFSAAAPWNELDALYQKHLRTVNLVNRLSSVLSDLIAKRLPEIFNELDASINTCRKELQRLPPPPPANPQSEIASLVYNFVTDLGRHVEGVPDENGLLQVIRPAQERFRRAIRATAPQFRPFERKYEEQRHISRAEFLVEEEGQVWDNEESEDEDREPREQELTPSDSLSDVSSSRSSKRKALPNNKIYIDDVMERANRARTRELPGHFPYVVQKTFIESVIKEWRAPALELCKTVYGSMLVHVQNLVEKHFKDFGQGHLEHSIRSIMRQHIEQCRSNAENKISWLLELEEDPFSLNTHYFADYKEKFLAYYKGERQRYTGSGLMSTLSEENNPQIPQALAALAALGLQGLNIIDLQKLLPSDEMEPALNIMSDVRAYFQVAYKRFADNVPLSIDRELVKGLTRDLLKKISDDLGTNTARGYEISKEFALESPQVADRRADLEKKLERLESAQKQLSGRLGA</sequence>
<evidence type="ECO:0000259" key="6">
    <source>
        <dbReference type="PROSITE" id="PS51718"/>
    </source>
</evidence>
<dbReference type="GO" id="GO:0005737">
    <property type="term" value="C:cytoplasm"/>
    <property type="evidence" value="ECO:0007669"/>
    <property type="project" value="TreeGrafter"/>
</dbReference>
<dbReference type="GO" id="GO:0005874">
    <property type="term" value="C:microtubule"/>
    <property type="evidence" value="ECO:0007669"/>
    <property type="project" value="TreeGrafter"/>
</dbReference>
<protein>
    <submittedName>
        <fullName evidence="7">Uncharacterized protein</fullName>
    </submittedName>
</protein>